<sequence length="182" mass="20013">MRARIENGATDRRSRRSDLADLCELFARSHPHHPPQSVGIRSAVNEDEGGLNEPVGLGSDLVVGIDALLLLLLFGDGREEGELSFVSVSPPGEHSISTAARDRESWRDVGSVGSLFLCNFLTFVMTHARQRTNLSRSTFSNLFPQLRVVCVTPCIRQTVSVTPLLDSLVTPLEISHQPRHFA</sequence>
<accession>A0A7N0T1H5</accession>
<dbReference type="Proteomes" id="UP000594263">
    <property type="component" value="Unplaced"/>
</dbReference>
<dbReference type="EnsemblPlants" id="Kaladp0018s0053.1.v1.1">
    <property type="protein sequence ID" value="Kaladp0018s0053.1.v1.1"/>
    <property type="gene ID" value="Kaladp0018s0053.v1.1"/>
</dbReference>
<keyword evidence="2" id="KW-1185">Reference proteome</keyword>
<organism evidence="1 2">
    <name type="scientific">Kalanchoe fedtschenkoi</name>
    <name type="common">Lavender scallops</name>
    <name type="synonym">South American air plant</name>
    <dbReference type="NCBI Taxonomy" id="63787"/>
    <lineage>
        <taxon>Eukaryota</taxon>
        <taxon>Viridiplantae</taxon>
        <taxon>Streptophyta</taxon>
        <taxon>Embryophyta</taxon>
        <taxon>Tracheophyta</taxon>
        <taxon>Spermatophyta</taxon>
        <taxon>Magnoliopsida</taxon>
        <taxon>eudicotyledons</taxon>
        <taxon>Gunneridae</taxon>
        <taxon>Pentapetalae</taxon>
        <taxon>Saxifragales</taxon>
        <taxon>Crassulaceae</taxon>
        <taxon>Kalanchoe</taxon>
    </lineage>
</organism>
<evidence type="ECO:0000313" key="2">
    <source>
        <dbReference type="Proteomes" id="UP000594263"/>
    </source>
</evidence>
<dbReference type="Gramene" id="Kaladp0018s0053.1.v1.1">
    <property type="protein sequence ID" value="Kaladp0018s0053.1.v1.1"/>
    <property type="gene ID" value="Kaladp0018s0053.v1.1"/>
</dbReference>
<evidence type="ECO:0000313" key="1">
    <source>
        <dbReference type="EnsemblPlants" id="Kaladp0018s0053.1.v1.1"/>
    </source>
</evidence>
<protein>
    <submittedName>
        <fullName evidence="1">Uncharacterized protein</fullName>
    </submittedName>
</protein>
<dbReference type="AlphaFoldDB" id="A0A7N0T1H5"/>
<proteinExistence type="predicted"/>
<name>A0A7N0T1H5_KALFE</name>
<reference evidence="1" key="1">
    <citation type="submission" date="2021-01" db="UniProtKB">
        <authorList>
            <consortium name="EnsemblPlants"/>
        </authorList>
    </citation>
    <scope>IDENTIFICATION</scope>
</reference>